<dbReference type="AlphaFoldDB" id="A0A382GQK9"/>
<dbReference type="InterPro" id="IPR032675">
    <property type="entry name" value="LRR_dom_sf"/>
</dbReference>
<dbReference type="Gene3D" id="3.80.10.10">
    <property type="entry name" value="Ribonuclease Inhibitor"/>
    <property type="match status" value="1"/>
</dbReference>
<dbReference type="SUPFAM" id="SSF52058">
    <property type="entry name" value="L domain-like"/>
    <property type="match status" value="1"/>
</dbReference>
<keyword evidence="1" id="KW-0433">Leucine-rich repeat</keyword>
<accession>A0A382GQK9</accession>
<organism evidence="3">
    <name type="scientific">marine metagenome</name>
    <dbReference type="NCBI Taxonomy" id="408172"/>
    <lineage>
        <taxon>unclassified sequences</taxon>
        <taxon>metagenomes</taxon>
        <taxon>ecological metagenomes</taxon>
    </lineage>
</organism>
<gene>
    <name evidence="3" type="ORF">METZ01_LOCUS230260</name>
</gene>
<reference evidence="3" key="1">
    <citation type="submission" date="2018-05" db="EMBL/GenBank/DDBJ databases">
        <authorList>
            <person name="Lanie J.A."/>
            <person name="Ng W.-L."/>
            <person name="Kazmierczak K.M."/>
            <person name="Andrzejewski T.M."/>
            <person name="Davidsen T.M."/>
            <person name="Wayne K.J."/>
            <person name="Tettelin H."/>
            <person name="Glass J.I."/>
            <person name="Rusch D."/>
            <person name="Podicherti R."/>
            <person name="Tsui H.-C.T."/>
            <person name="Winkler M.E."/>
        </authorList>
    </citation>
    <scope>NUCLEOTIDE SEQUENCE</scope>
</reference>
<sequence length="365" mass="40698">MKYYYNNILLLTILSLASVGFGQIFSDNFDDGVWSDVWTLNDTSSYSVEFVDGANDSEYGLKLTGGGNSTHYDGLSATFDASQPAYISYYVKPQITRAINTNYLVIMNDSIPSGNKLIFFRITNSSSCDGTLRFVLYADDYVCGPQVTSEEWYHIEYRNIDFDSLTFDWYINNELVHGSVPFRDEISSVNEIHLYNYGDYGEGFYDEFYISNDTIPNVPTTYVPDDNFEQALIDLGYDDVLDNYVVTDSINSVTYLNVYNDSISDLTGIEAFTALDTLVCGFNQLTELDVSNNTALTQMSIGGNQLTSLDVSSNTALTYLDCHLNQITSLDLSSNTALTSLSCRHNALTELDVSSNTALTLLNGY</sequence>
<dbReference type="InterPro" id="IPR052574">
    <property type="entry name" value="CDIRP"/>
</dbReference>
<name>A0A382GQK9_9ZZZZ</name>
<proteinExistence type="predicted"/>
<dbReference type="EMBL" id="UINC01056870">
    <property type="protein sequence ID" value="SVB77406.1"/>
    <property type="molecule type" value="Genomic_DNA"/>
</dbReference>
<protein>
    <submittedName>
        <fullName evidence="3">Uncharacterized protein</fullName>
    </submittedName>
</protein>
<keyword evidence="2" id="KW-0677">Repeat</keyword>
<feature type="non-terminal residue" evidence="3">
    <location>
        <position position="365"/>
    </location>
</feature>
<evidence type="ECO:0000256" key="1">
    <source>
        <dbReference type="ARBA" id="ARBA00022614"/>
    </source>
</evidence>
<dbReference type="GO" id="GO:0035591">
    <property type="term" value="F:signaling adaptor activity"/>
    <property type="evidence" value="ECO:0007669"/>
    <property type="project" value="TreeGrafter"/>
</dbReference>
<evidence type="ECO:0000313" key="3">
    <source>
        <dbReference type="EMBL" id="SVB77406.1"/>
    </source>
</evidence>
<evidence type="ECO:0000256" key="2">
    <source>
        <dbReference type="ARBA" id="ARBA00022737"/>
    </source>
</evidence>
<dbReference type="PANTHER" id="PTHR47566:SF1">
    <property type="entry name" value="PROTEIN NUD1"/>
    <property type="match status" value="1"/>
</dbReference>
<dbReference type="PANTHER" id="PTHR47566">
    <property type="match status" value="1"/>
</dbReference>